<proteinExistence type="predicted"/>
<reference evidence="6" key="1">
    <citation type="journal article" date="2022" name="Int. J. Mol. Sci.">
        <title>Draft Genome of Tanacetum Coccineum: Genomic Comparison of Closely Related Tanacetum-Family Plants.</title>
        <authorList>
            <person name="Yamashiro T."/>
            <person name="Shiraishi A."/>
            <person name="Nakayama K."/>
            <person name="Satake H."/>
        </authorList>
    </citation>
    <scope>NUCLEOTIDE SEQUENCE</scope>
</reference>
<dbReference type="PANTHER" id="PTHR11055">
    <property type="entry name" value="BIFUNCTIONAL 3'-PHOSPHOADENOSINE 5'-PHOSPHOSULFATE SYNTHASE"/>
    <property type="match status" value="1"/>
</dbReference>
<feature type="domain" description="Sulphate adenylyltransferase catalytic" evidence="5">
    <location>
        <begin position="8"/>
        <end position="84"/>
    </location>
</feature>
<evidence type="ECO:0000313" key="7">
    <source>
        <dbReference type="Proteomes" id="UP001151760"/>
    </source>
</evidence>
<dbReference type="PANTHER" id="PTHR11055:SF37">
    <property type="entry name" value="ATP SULFURYLASE 2"/>
    <property type="match status" value="1"/>
</dbReference>
<name>A0ABQ5GPX1_9ASTR</name>
<organism evidence="6 7">
    <name type="scientific">Tanacetum coccineum</name>
    <dbReference type="NCBI Taxonomy" id="301880"/>
    <lineage>
        <taxon>Eukaryota</taxon>
        <taxon>Viridiplantae</taxon>
        <taxon>Streptophyta</taxon>
        <taxon>Embryophyta</taxon>
        <taxon>Tracheophyta</taxon>
        <taxon>Spermatophyta</taxon>
        <taxon>Magnoliopsida</taxon>
        <taxon>eudicotyledons</taxon>
        <taxon>Gunneridae</taxon>
        <taxon>Pentapetalae</taxon>
        <taxon>asterids</taxon>
        <taxon>campanulids</taxon>
        <taxon>Asterales</taxon>
        <taxon>Asteraceae</taxon>
        <taxon>Asteroideae</taxon>
        <taxon>Anthemideae</taxon>
        <taxon>Anthemidinae</taxon>
        <taxon>Tanacetum</taxon>
    </lineage>
</organism>
<evidence type="ECO:0000256" key="2">
    <source>
        <dbReference type="ARBA" id="ARBA00022679"/>
    </source>
</evidence>
<gene>
    <name evidence="6" type="ORF">Tco_1044020</name>
</gene>
<dbReference type="SUPFAM" id="SSF52374">
    <property type="entry name" value="Nucleotidylyl transferase"/>
    <property type="match status" value="1"/>
</dbReference>
<evidence type="ECO:0000256" key="1">
    <source>
        <dbReference type="ARBA" id="ARBA00004678"/>
    </source>
</evidence>
<dbReference type="Gene3D" id="3.40.50.620">
    <property type="entry name" value="HUPs"/>
    <property type="match status" value="1"/>
</dbReference>
<keyword evidence="4" id="KW-0067">ATP-binding</keyword>
<accession>A0ABQ5GPX1</accession>
<dbReference type="InterPro" id="IPR024951">
    <property type="entry name" value="Sulfurylase_cat_dom"/>
</dbReference>
<evidence type="ECO:0000256" key="3">
    <source>
        <dbReference type="ARBA" id="ARBA00022741"/>
    </source>
</evidence>
<evidence type="ECO:0000313" key="6">
    <source>
        <dbReference type="EMBL" id="GJT77295.1"/>
    </source>
</evidence>
<keyword evidence="2" id="KW-0808">Transferase</keyword>
<evidence type="ECO:0000256" key="4">
    <source>
        <dbReference type="ARBA" id="ARBA00022840"/>
    </source>
</evidence>
<evidence type="ECO:0000259" key="5">
    <source>
        <dbReference type="Pfam" id="PF01747"/>
    </source>
</evidence>
<protein>
    <submittedName>
        <fullName evidence="6">ATP sulfurylase 2</fullName>
    </submittedName>
</protein>
<dbReference type="EMBL" id="BQNB010018699">
    <property type="protein sequence ID" value="GJT77295.1"/>
    <property type="molecule type" value="Genomic_DNA"/>
</dbReference>
<comment type="pathway">
    <text evidence="1">Sulfur metabolism.</text>
</comment>
<comment type="caution">
    <text evidence="6">The sequence shown here is derived from an EMBL/GenBank/DDBJ whole genome shotgun (WGS) entry which is preliminary data.</text>
</comment>
<keyword evidence="7" id="KW-1185">Reference proteome</keyword>
<keyword evidence="3" id="KW-0547">Nucleotide-binding</keyword>
<dbReference type="InterPro" id="IPR014729">
    <property type="entry name" value="Rossmann-like_a/b/a_fold"/>
</dbReference>
<reference evidence="6" key="2">
    <citation type="submission" date="2022-01" db="EMBL/GenBank/DDBJ databases">
        <authorList>
            <person name="Yamashiro T."/>
            <person name="Shiraishi A."/>
            <person name="Satake H."/>
            <person name="Nakayama K."/>
        </authorList>
    </citation>
    <scope>NUCLEOTIDE SEQUENCE</scope>
</reference>
<dbReference type="Proteomes" id="UP001151760">
    <property type="component" value="Unassembled WGS sequence"/>
</dbReference>
<dbReference type="Pfam" id="PF01747">
    <property type="entry name" value="ATP-sulfurylase"/>
    <property type="match status" value="1"/>
</dbReference>
<sequence length="91" mass="10429">MGMSFLMNDTHKTLLDMGYKISILLLRPLEGYTKADMRKLDIGMEQHNKVLEDGVLDPETTILCIIPSPMHYVGPTEVRWHAILVEMVFIL</sequence>